<feature type="transmembrane region" description="Helical" evidence="1">
    <location>
        <begin position="78"/>
        <end position="97"/>
    </location>
</feature>
<organism evidence="3 4">
    <name type="scientific">Periweissella beninensis</name>
    <dbReference type="NCBI Taxonomy" id="504936"/>
    <lineage>
        <taxon>Bacteria</taxon>
        <taxon>Bacillati</taxon>
        <taxon>Bacillota</taxon>
        <taxon>Bacilli</taxon>
        <taxon>Lactobacillales</taxon>
        <taxon>Lactobacillaceae</taxon>
        <taxon>Periweissella</taxon>
    </lineage>
</organism>
<evidence type="ECO:0000259" key="2">
    <source>
        <dbReference type="SMART" id="SM00014"/>
    </source>
</evidence>
<keyword evidence="1" id="KW-1133">Transmembrane helix</keyword>
<dbReference type="Pfam" id="PF01569">
    <property type="entry name" value="PAP2"/>
    <property type="match status" value="1"/>
</dbReference>
<protein>
    <submittedName>
        <fullName evidence="3">Phosphatase PAP2 family protein</fullName>
    </submittedName>
</protein>
<feature type="transmembrane region" description="Helical" evidence="1">
    <location>
        <begin position="6"/>
        <end position="28"/>
    </location>
</feature>
<keyword evidence="1" id="KW-0472">Membrane</keyword>
<dbReference type="SMART" id="SM00014">
    <property type="entry name" value="acidPPc"/>
    <property type="match status" value="1"/>
</dbReference>
<comment type="caution">
    <text evidence="3">The sequence shown here is derived from an EMBL/GenBank/DDBJ whole genome shotgun (WGS) entry which is preliminary data.</text>
</comment>
<proteinExistence type="predicted"/>
<dbReference type="PANTHER" id="PTHR14969">
    <property type="entry name" value="SPHINGOSINE-1-PHOSPHATE PHOSPHOHYDROLASE"/>
    <property type="match status" value="1"/>
</dbReference>
<name>A0ABT0VJF5_9LACO</name>
<accession>A0ABT0VJF5</accession>
<dbReference type="SUPFAM" id="SSF48317">
    <property type="entry name" value="Acid phosphatase/Vanadium-dependent haloperoxidase"/>
    <property type="match status" value="1"/>
</dbReference>
<feature type="transmembrane region" description="Helical" evidence="1">
    <location>
        <begin position="144"/>
        <end position="163"/>
    </location>
</feature>
<dbReference type="PANTHER" id="PTHR14969:SF13">
    <property type="entry name" value="AT30094P"/>
    <property type="match status" value="1"/>
</dbReference>
<dbReference type="RefSeq" id="WP_205143676.1">
    <property type="nucleotide sequence ID" value="NZ_JAFBDN010000009.1"/>
</dbReference>
<feature type="transmembrane region" description="Helical" evidence="1">
    <location>
        <begin position="118"/>
        <end position="138"/>
    </location>
</feature>
<evidence type="ECO:0000256" key="1">
    <source>
        <dbReference type="SAM" id="Phobius"/>
    </source>
</evidence>
<keyword evidence="1" id="KW-0812">Transmembrane</keyword>
<feature type="transmembrane region" description="Helical" evidence="1">
    <location>
        <begin position="49"/>
        <end position="72"/>
    </location>
</feature>
<evidence type="ECO:0000313" key="4">
    <source>
        <dbReference type="Proteomes" id="UP001057481"/>
    </source>
</evidence>
<dbReference type="CDD" id="cd03392">
    <property type="entry name" value="PAP2_like_2"/>
    <property type="match status" value="1"/>
</dbReference>
<reference evidence="3" key="1">
    <citation type="submission" date="2021-04" db="EMBL/GenBank/DDBJ databases">
        <title>Taxonomic assessment of Weissella genus.</title>
        <authorList>
            <person name="Fanelli F."/>
            <person name="Chieffi D."/>
            <person name="Dell'Aquila A."/>
            <person name="Gyu-Sung C."/>
            <person name="Franz C.M.A.P."/>
            <person name="Fusco V."/>
        </authorList>
    </citation>
    <scope>NUCLEOTIDE SEQUENCE</scope>
    <source>
        <strain evidence="3">LMG 25373</strain>
    </source>
</reference>
<evidence type="ECO:0000313" key="3">
    <source>
        <dbReference type="EMBL" id="MCM2437765.1"/>
    </source>
</evidence>
<dbReference type="EMBL" id="JAGMVS010000068">
    <property type="protein sequence ID" value="MCM2437765.1"/>
    <property type="molecule type" value="Genomic_DNA"/>
</dbReference>
<sequence>MRLKTFNIYGAIIYIGYALLVTKTKLFSGLDTVIIKMVKMLPIEFISKTFSTIFDPKLILIYLLILCCYWLLFKKDLSGAIILGLYTVLGFAINYILKDGLQRARPIGHLASDNGFSFPSGHSFGVVLLMGAILLTFFMAKNTLIKTIAVVIIILVGLARIYMGAHYPTDVIGGIALGYLIYQNMKRTSLGYDYTK</sequence>
<dbReference type="InterPro" id="IPR036938">
    <property type="entry name" value="PAP2/HPO_sf"/>
</dbReference>
<keyword evidence="4" id="KW-1185">Reference proteome</keyword>
<dbReference type="Proteomes" id="UP001057481">
    <property type="component" value="Unassembled WGS sequence"/>
</dbReference>
<gene>
    <name evidence="3" type="ORF">KAK10_07570</name>
</gene>
<dbReference type="Gene3D" id="1.20.144.10">
    <property type="entry name" value="Phosphatidic acid phosphatase type 2/haloperoxidase"/>
    <property type="match status" value="1"/>
</dbReference>
<dbReference type="InterPro" id="IPR000326">
    <property type="entry name" value="PAP2/HPO"/>
</dbReference>
<feature type="domain" description="Phosphatidic acid phosphatase type 2/haloperoxidase" evidence="2">
    <location>
        <begin position="80"/>
        <end position="186"/>
    </location>
</feature>